<dbReference type="PRINTS" id="PR00036">
    <property type="entry name" value="HTHLACI"/>
</dbReference>
<reference evidence="5 6" key="1">
    <citation type="submission" date="2010-12" db="EMBL/GenBank/DDBJ databases">
        <title>Complete sequence of Ethanoligenens harbinense YUAN-3.</title>
        <authorList>
            <person name="Lucas S."/>
            <person name="Copeland A."/>
            <person name="Lapidus A."/>
            <person name="Cheng J.-F."/>
            <person name="Bruce D."/>
            <person name="Goodwin L."/>
            <person name="Pitluck S."/>
            <person name="Chertkov O."/>
            <person name="Misra M."/>
            <person name="Detter J.C."/>
            <person name="Han C."/>
            <person name="Tapia R."/>
            <person name="Land M."/>
            <person name="Hauser L."/>
            <person name="Jeffries C."/>
            <person name="Kyrpides N."/>
            <person name="Ivanova N."/>
            <person name="Mikhailova N."/>
            <person name="Wang A."/>
            <person name="Mouttaki H."/>
            <person name="He Z."/>
            <person name="Zhou J."/>
            <person name="Hemme C.L."/>
            <person name="Woyke T."/>
        </authorList>
    </citation>
    <scope>NUCLEOTIDE SEQUENCE [LARGE SCALE GENOMIC DNA]</scope>
    <source>
        <strain evidence="6">DSM 18485 / JCM 12961 / CGMCC 1.5033 / YUAN-3</strain>
    </source>
</reference>
<dbReference type="InterPro" id="IPR010982">
    <property type="entry name" value="Lambda_DNA-bd_dom_sf"/>
</dbReference>
<dbReference type="GO" id="GO:0000976">
    <property type="term" value="F:transcription cis-regulatory region binding"/>
    <property type="evidence" value="ECO:0007669"/>
    <property type="project" value="TreeGrafter"/>
</dbReference>
<dbReference type="AlphaFoldDB" id="E6U330"/>
<protein>
    <submittedName>
        <fullName evidence="5">Transcriptional regulator, LacI family</fullName>
    </submittedName>
</protein>
<keyword evidence="3" id="KW-0804">Transcription</keyword>
<dbReference type="Proteomes" id="UP000001551">
    <property type="component" value="Chromosome"/>
</dbReference>
<name>E6U330_ETHHY</name>
<dbReference type="PANTHER" id="PTHR30146">
    <property type="entry name" value="LACI-RELATED TRANSCRIPTIONAL REPRESSOR"/>
    <property type="match status" value="1"/>
</dbReference>
<dbReference type="CDD" id="cd01542">
    <property type="entry name" value="PBP1_TreR-like"/>
    <property type="match status" value="1"/>
</dbReference>
<keyword evidence="1" id="KW-0805">Transcription regulation</keyword>
<evidence type="ECO:0000256" key="2">
    <source>
        <dbReference type="ARBA" id="ARBA00023125"/>
    </source>
</evidence>
<organism evidence="5 6">
    <name type="scientific">Ethanoligenens harbinense (strain DSM 18485 / JCM 12961 / CGMCC 1.5033 / YUAN-3)</name>
    <dbReference type="NCBI Taxonomy" id="663278"/>
    <lineage>
        <taxon>Bacteria</taxon>
        <taxon>Bacillati</taxon>
        <taxon>Bacillota</taxon>
        <taxon>Clostridia</taxon>
        <taxon>Eubacteriales</taxon>
        <taxon>Oscillospiraceae</taxon>
        <taxon>Ethanoligenens</taxon>
    </lineage>
</organism>
<evidence type="ECO:0000256" key="1">
    <source>
        <dbReference type="ARBA" id="ARBA00023015"/>
    </source>
</evidence>
<accession>E6U330</accession>
<proteinExistence type="predicted"/>
<keyword evidence="2" id="KW-0238">DNA-binding</keyword>
<dbReference type="SMART" id="SM00354">
    <property type="entry name" value="HTH_LACI"/>
    <property type="match status" value="1"/>
</dbReference>
<evidence type="ECO:0000259" key="4">
    <source>
        <dbReference type="PROSITE" id="PS50932"/>
    </source>
</evidence>
<evidence type="ECO:0000313" key="5">
    <source>
        <dbReference type="EMBL" id="ADU26397.1"/>
    </source>
</evidence>
<dbReference type="InterPro" id="IPR000843">
    <property type="entry name" value="HTH_LacI"/>
</dbReference>
<dbReference type="Gene3D" id="1.10.260.40">
    <property type="entry name" value="lambda repressor-like DNA-binding domains"/>
    <property type="match status" value="1"/>
</dbReference>
<dbReference type="GO" id="GO:0003700">
    <property type="term" value="F:DNA-binding transcription factor activity"/>
    <property type="evidence" value="ECO:0007669"/>
    <property type="project" value="TreeGrafter"/>
</dbReference>
<dbReference type="SUPFAM" id="SSF47413">
    <property type="entry name" value="lambda repressor-like DNA-binding domains"/>
    <property type="match status" value="1"/>
</dbReference>
<dbReference type="InterPro" id="IPR046335">
    <property type="entry name" value="LacI/GalR-like_sensor"/>
</dbReference>
<feature type="domain" description="HTH lacI-type" evidence="4">
    <location>
        <begin position="1"/>
        <end position="54"/>
    </location>
</feature>
<dbReference type="RefSeq" id="WP_013484767.1">
    <property type="nucleotide sequence ID" value="NC_014828.1"/>
</dbReference>
<dbReference type="PROSITE" id="PS50932">
    <property type="entry name" value="HTH_LACI_2"/>
    <property type="match status" value="1"/>
</dbReference>
<keyword evidence="6" id="KW-1185">Reference proteome</keyword>
<dbReference type="Pfam" id="PF00356">
    <property type="entry name" value="LacI"/>
    <property type="match status" value="1"/>
</dbReference>
<dbReference type="Pfam" id="PF13377">
    <property type="entry name" value="Peripla_BP_3"/>
    <property type="match status" value="1"/>
</dbReference>
<evidence type="ECO:0000313" key="6">
    <source>
        <dbReference type="Proteomes" id="UP000001551"/>
    </source>
</evidence>
<dbReference type="EMBL" id="CP002400">
    <property type="protein sequence ID" value="ADU26397.1"/>
    <property type="molecule type" value="Genomic_DNA"/>
</dbReference>
<dbReference type="PROSITE" id="PS00356">
    <property type="entry name" value="HTH_LACI_1"/>
    <property type="match status" value="1"/>
</dbReference>
<dbReference type="STRING" id="663278.Ethha_0828"/>
<evidence type="ECO:0000256" key="3">
    <source>
        <dbReference type="ARBA" id="ARBA00023163"/>
    </source>
</evidence>
<dbReference type="Gene3D" id="3.40.50.2300">
    <property type="match status" value="2"/>
</dbReference>
<dbReference type="KEGG" id="eha:Ethha_0828"/>
<dbReference type="CDD" id="cd01392">
    <property type="entry name" value="HTH_LacI"/>
    <property type="match status" value="1"/>
</dbReference>
<dbReference type="eggNOG" id="COG1609">
    <property type="taxonomic scope" value="Bacteria"/>
</dbReference>
<dbReference type="InterPro" id="IPR028082">
    <property type="entry name" value="Peripla_BP_I"/>
</dbReference>
<dbReference type="PANTHER" id="PTHR30146:SF146">
    <property type="entry name" value="HTH-TYPE TRANSCRIPTIONAL REGULATOR TRER"/>
    <property type="match status" value="1"/>
</dbReference>
<sequence length="327" mass="35714">MNIHDIAKLAGVSSTTVSRFLNNGYVSQSKREQIQKVIEKTGYAPLLGAQTMRTKRKKLIGVIIPKISSESVSRTVDGISEAIAEQEYQILLGNTSNDPEKELQYLSIFQTNTDGILFMATILTEKHRQMLRGMKIPVVLIGQRLEGFDCAYYDDFGAAGELASLLIRSGCRRPGFIGVTLEDRAAGLARQNGFLEAMREASVDVPNERMCYGPFTMESGRRSMEKLLAVCPDLDGVFCATDSIAVGAMQTLRAAGRKIPQHVAVVGVGDSQISGIIEPALTTVHYHYKTSGAKAAGMLLDRLEHNPHSPQQVSLGFEVVMRGSCRC</sequence>
<dbReference type="SUPFAM" id="SSF53822">
    <property type="entry name" value="Periplasmic binding protein-like I"/>
    <property type="match status" value="1"/>
</dbReference>
<dbReference type="HOGENOM" id="CLU_037628_6_0_9"/>
<gene>
    <name evidence="5" type="ordered locus">Ethha_0828</name>
</gene>